<organism evidence="1 2">
    <name type="scientific">Nibea albiflora</name>
    <name type="common">Yellow drum</name>
    <name type="synonym">Corvina albiflora</name>
    <dbReference type="NCBI Taxonomy" id="240163"/>
    <lineage>
        <taxon>Eukaryota</taxon>
        <taxon>Metazoa</taxon>
        <taxon>Chordata</taxon>
        <taxon>Craniata</taxon>
        <taxon>Vertebrata</taxon>
        <taxon>Euteleostomi</taxon>
        <taxon>Actinopterygii</taxon>
        <taxon>Neopterygii</taxon>
        <taxon>Teleostei</taxon>
        <taxon>Neoteleostei</taxon>
        <taxon>Acanthomorphata</taxon>
        <taxon>Eupercaria</taxon>
        <taxon>Sciaenidae</taxon>
        <taxon>Nibea</taxon>
    </lineage>
</organism>
<dbReference type="EMBL" id="CM024811">
    <property type="protein sequence ID" value="KAG8005237.1"/>
    <property type="molecule type" value="Genomic_DNA"/>
</dbReference>
<name>A0ACB7ESX4_NIBAL</name>
<keyword evidence="2" id="KW-1185">Reference proteome</keyword>
<sequence length="1055" mass="116771">SACLQTVIRPDKGSTVTVSTELPLDQCSVCTVSGVNDTQTSCLSSQSLVPEVEVKLLFNCSQPIEQAYTVGITHTIECTKDACSPATVETQTSILSEFTRTFTWEVKAPEKILVSLQILGNGLTVTSQPCPNGIQYSVATSKANDKGRIQYCQGGSLTHFDLLNKDVVSLQVKPKAQIDSVLFQTTAGPFKGRTMDITVNSSTTVVVTRNPKEPECEVCTMDGSTPNCSPSEKTLTNVEKLSLEFRCLKPQDVYTVTIKKKIECTKTSCSPAAGEVDPDLFKDFKRFLEWDISAPERTVLTLDFPGGLKEMPGGKNCQDGHEYSVSTTKSDGEIKTKSYCKGGRMMSVTPDPDTFILIKREPGEPDCSVCENVAPKQKCNPRRLELKDPTNTSVEFTCPRPQDVFSVDINREIDCRETTCSGDIVQVESSLFPDFNRTFTWYVKVVATQTFQLDFPESGMRQIPSTETCPDGHTYTLTIYLRTGPQNIGTFCKGGTVTTILGRYNGFMSLKVPGDRKLDPVDFKLTVGPETKMVAIVKVNLPRGVSETEFITANYPDDFPDDQQTQWDFTVPGMHNYSMHFLDHTAPECLNKEVEVEYHKHGKKVTKLTLTDPQPTHQQGNFNMVLKNCETNTTLPGLALKYKVSVMRSGHPGCQNLASCSPTGLTVPKLDSCLRMPLRSFTWHIHISQDSTVDLMSPTGSLQQSLPGQKCNHSVSLHVAEGDGSPIGDFCFGGSIKKVQVHANVSVTATTKNFHKMKDFLNVSFSPEIPETIIYRVSPKMSSPSLLATPNWPQGMNPPSTVSWIVTLPSQYQALMEFVNISQPKCKDRHTSMKVKMLGQEEEIMSRREDEQAEDKLLVPHSFSLNMSNCIPEEGQFGAMTKITLQKKTNLLAILLGIAGALLLLLIVLAVVCIVTNRSDNESHVYDSIDETMVYGHLLGDSSYADSMQDHYKGIQVDSYQTFTGPVDGALPVIKEPDDEPEMDHFKTFLDPSETFIPSRPRTPIDRQDSLGFQDRRMVDNELYTFRSTGDMNTIRLSGVDMEPQPPITEETSGV</sequence>
<reference evidence="1" key="1">
    <citation type="submission" date="2020-04" db="EMBL/GenBank/DDBJ databases">
        <title>A chromosome-scale assembly and high-density genetic map of the yellow drum (Nibea albiflora) genome.</title>
        <authorList>
            <person name="Xu D."/>
            <person name="Zhang W."/>
            <person name="Chen R."/>
            <person name="Tan P."/>
            <person name="Wang L."/>
            <person name="Song H."/>
            <person name="Tian L."/>
            <person name="Zhu Q."/>
            <person name="Wang B."/>
        </authorList>
    </citation>
    <scope>NUCLEOTIDE SEQUENCE</scope>
    <source>
        <strain evidence="1">ZJHYS-2018</strain>
    </source>
</reference>
<accession>A0ACB7ESX4</accession>
<evidence type="ECO:0000313" key="2">
    <source>
        <dbReference type="Proteomes" id="UP000805704"/>
    </source>
</evidence>
<feature type="non-terminal residue" evidence="1">
    <location>
        <position position="1"/>
    </location>
</feature>
<proteinExistence type="predicted"/>
<dbReference type="Proteomes" id="UP000805704">
    <property type="component" value="Chromosome 23"/>
</dbReference>
<gene>
    <name evidence="1" type="primary">CDCP1</name>
    <name evidence="1" type="ORF">GBF38_011208</name>
</gene>
<evidence type="ECO:0000313" key="1">
    <source>
        <dbReference type="EMBL" id="KAG8005237.1"/>
    </source>
</evidence>
<protein>
    <submittedName>
        <fullName evidence="1">CUB domain-containing protein 1</fullName>
    </submittedName>
</protein>
<comment type="caution">
    <text evidence="1">The sequence shown here is derived from an EMBL/GenBank/DDBJ whole genome shotgun (WGS) entry which is preliminary data.</text>
</comment>